<keyword evidence="1" id="KW-1133">Transmembrane helix</keyword>
<protein>
    <recommendedName>
        <fullName evidence="3">Transmembrane protein</fullName>
    </recommendedName>
</protein>
<name>J9GLC6_9ZZZZ</name>
<accession>J9GLC6</accession>
<feature type="transmembrane region" description="Helical" evidence="1">
    <location>
        <begin position="314"/>
        <end position="335"/>
    </location>
</feature>
<keyword evidence="1" id="KW-0472">Membrane</keyword>
<feature type="transmembrane region" description="Helical" evidence="1">
    <location>
        <begin position="181"/>
        <end position="203"/>
    </location>
</feature>
<gene>
    <name evidence="2" type="ORF">EVA_03213</name>
</gene>
<feature type="transmembrane region" description="Helical" evidence="1">
    <location>
        <begin position="100"/>
        <end position="131"/>
    </location>
</feature>
<feature type="transmembrane region" description="Helical" evidence="1">
    <location>
        <begin position="143"/>
        <end position="169"/>
    </location>
</feature>
<feature type="transmembrane region" description="Helical" evidence="1">
    <location>
        <begin position="58"/>
        <end position="80"/>
    </location>
</feature>
<feature type="transmembrane region" description="Helical" evidence="1">
    <location>
        <begin position="233"/>
        <end position="252"/>
    </location>
</feature>
<dbReference type="AlphaFoldDB" id="J9GLC6"/>
<comment type="caution">
    <text evidence="2">The sequence shown here is derived from an EMBL/GenBank/DDBJ whole genome shotgun (WGS) entry which is preliminary data.</text>
</comment>
<evidence type="ECO:0008006" key="3">
    <source>
        <dbReference type="Google" id="ProtNLM"/>
    </source>
</evidence>
<evidence type="ECO:0000313" key="2">
    <source>
        <dbReference type="EMBL" id="EJX08682.1"/>
    </source>
</evidence>
<feature type="transmembrane region" description="Helical" evidence="1">
    <location>
        <begin position="12"/>
        <end position="35"/>
    </location>
</feature>
<feature type="transmembrane region" description="Helical" evidence="1">
    <location>
        <begin position="264"/>
        <end position="283"/>
    </location>
</feature>
<feature type="transmembrane region" description="Helical" evidence="1">
    <location>
        <begin position="289"/>
        <end position="307"/>
    </location>
</feature>
<evidence type="ECO:0000256" key="1">
    <source>
        <dbReference type="SAM" id="Phobius"/>
    </source>
</evidence>
<dbReference type="EMBL" id="AMCI01000563">
    <property type="protein sequence ID" value="EJX08682.1"/>
    <property type="molecule type" value="Genomic_DNA"/>
</dbReference>
<keyword evidence="1" id="KW-0812">Transmembrane</keyword>
<organism evidence="2">
    <name type="scientific">gut metagenome</name>
    <dbReference type="NCBI Taxonomy" id="749906"/>
    <lineage>
        <taxon>unclassified sequences</taxon>
        <taxon>metagenomes</taxon>
        <taxon>organismal metagenomes</taxon>
    </lineage>
</organism>
<sequence>MRNRRLQNKVTAGRFTLPAVILVCTLCWVLTYFLFPRLSTAVFLESSPSLWQPFRESWISNGIQQFASYLIYGLIGYFLIELNNQFSIIRMRASMQTALFFLLVTVCPQLHLLHTGDLTAIPLLLSIYFLFKSYQQSQTSGQLFHSFLFLGAGSILFPQLTFLSVLWLWEAHQFRSLTPRSFCGALLGWLLPYWLLFGHAFFYEDMKLFYRPFTELTTWGPLFHWQILQPWEMAFLGYLLLFFLISAVHCIATGFEDKIRTRAYLQFLINLSAFLFLMIMVQPQYASDFLPMLTLSCSFLIGHYFVLTNSKGSNLLFIASLVGLTFLFGFNIWMLL</sequence>
<reference evidence="2" key="1">
    <citation type="journal article" date="2012" name="PLoS ONE">
        <title>Gene sets for utilization of primary and secondary nutrition supplies in the distal gut of endangered iberian lynx.</title>
        <authorList>
            <person name="Alcaide M."/>
            <person name="Messina E."/>
            <person name="Richter M."/>
            <person name="Bargiela R."/>
            <person name="Peplies J."/>
            <person name="Huws S.A."/>
            <person name="Newbold C.J."/>
            <person name="Golyshin P.N."/>
            <person name="Simon M.A."/>
            <person name="Lopez G."/>
            <person name="Yakimov M.M."/>
            <person name="Ferrer M."/>
        </authorList>
    </citation>
    <scope>NUCLEOTIDE SEQUENCE</scope>
</reference>
<proteinExistence type="predicted"/>